<sequence length="429" mass="48788">MIEHSLSRYLVLICIITCSCLTKGADKKGFDFDTTLRVDFILAGNHSNQNAYLVSLSQYDGWSGSPNQLISPFDFGEYRYMLVHPETGDTLFQRGFSTLFEEWRTVEEAKYSRRAFQQTVLMPLPLMKMTLVIDGRERDGFFFRQLLEETIEPESLSIKISQPAEFEKRILHGDFKVPKADFLIMAEGFEIDEMEVFYQYAMELTEAILNVEPFKSHRDLMSVSALGVPSKQSGVNDPHQNTWRNSAMGASFNSLGIDRYLVTESFWKVHDYAAQVPHDHLIILVNGNKYGGGGIYNHFSVVTSHNRLSAEVLLHEIGHGFAGLGDEYFDSDVSYTDYINQEIEPWQPNLTTLIDFGSKWQHILSSDTPVPTPIRPKYRNVTGVFEGGGYVAKGVFRPAINCRMRSVDASAFCEVCHKVILQKLLFYSQ</sequence>
<reference evidence="2 3" key="1">
    <citation type="submission" date="2019-03" db="EMBL/GenBank/DDBJ databases">
        <title>Genomic Encyclopedia of Type Strains, Phase IV (KMG-IV): sequencing the most valuable type-strain genomes for metagenomic binning, comparative biology and taxonomic classification.</title>
        <authorList>
            <person name="Goeker M."/>
        </authorList>
    </citation>
    <scope>NUCLEOTIDE SEQUENCE [LARGE SCALE GENOMIC DNA]</scope>
    <source>
        <strain evidence="2 3">DSM 24179</strain>
    </source>
</reference>
<dbReference type="AlphaFoldDB" id="A0A4R2GGY1"/>
<dbReference type="Pfam" id="PF09471">
    <property type="entry name" value="Peptidase_M64"/>
    <property type="match status" value="2"/>
</dbReference>
<dbReference type="EMBL" id="SLWK01000007">
    <property type="protein sequence ID" value="TCO07636.1"/>
    <property type="molecule type" value="Genomic_DNA"/>
</dbReference>
<dbReference type="InterPro" id="IPR019026">
    <property type="entry name" value="Peptidase_M64_IgA"/>
</dbReference>
<feature type="domain" description="Peptidase M64 N-terminal" evidence="1">
    <location>
        <begin position="32"/>
        <end position="141"/>
    </location>
</feature>
<evidence type="ECO:0000259" key="1">
    <source>
        <dbReference type="Pfam" id="PF16217"/>
    </source>
</evidence>
<organism evidence="2 3">
    <name type="scientific">Natronoflexus pectinivorans</name>
    <dbReference type="NCBI Taxonomy" id="682526"/>
    <lineage>
        <taxon>Bacteria</taxon>
        <taxon>Pseudomonadati</taxon>
        <taxon>Bacteroidota</taxon>
        <taxon>Bacteroidia</taxon>
        <taxon>Marinilabiliales</taxon>
        <taxon>Marinilabiliaceae</taxon>
        <taxon>Natronoflexus</taxon>
    </lineage>
</organism>
<comment type="caution">
    <text evidence="2">The sequence shown here is derived from an EMBL/GenBank/DDBJ whole genome shotgun (WGS) entry which is preliminary data.</text>
</comment>
<keyword evidence="3" id="KW-1185">Reference proteome</keyword>
<protein>
    <submittedName>
        <fullName evidence="2">Peptidase M64-like protein</fullName>
    </submittedName>
</protein>
<dbReference type="InterPro" id="IPR032625">
    <property type="entry name" value="M64_N"/>
</dbReference>
<dbReference type="Gene3D" id="3.40.390.10">
    <property type="entry name" value="Collagenase (Catalytic Domain)"/>
    <property type="match status" value="1"/>
</dbReference>
<dbReference type="InterPro" id="IPR024079">
    <property type="entry name" value="MetalloPept_cat_dom_sf"/>
</dbReference>
<gene>
    <name evidence="2" type="ORF">EV194_10720</name>
</gene>
<name>A0A4R2GGY1_9BACT</name>
<dbReference type="Pfam" id="PF16217">
    <property type="entry name" value="M64_N"/>
    <property type="match status" value="1"/>
</dbReference>
<dbReference type="Gene3D" id="2.60.40.3250">
    <property type="entry name" value="Peptidase M64, N-terminal domain"/>
    <property type="match status" value="1"/>
</dbReference>
<accession>A0A4R2GGY1</accession>
<evidence type="ECO:0000313" key="3">
    <source>
        <dbReference type="Proteomes" id="UP000295221"/>
    </source>
</evidence>
<dbReference type="Proteomes" id="UP000295221">
    <property type="component" value="Unassembled WGS sequence"/>
</dbReference>
<evidence type="ECO:0000313" key="2">
    <source>
        <dbReference type="EMBL" id="TCO07636.1"/>
    </source>
</evidence>
<dbReference type="OrthoDB" id="127762at2"/>
<proteinExistence type="predicted"/>
<dbReference type="GO" id="GO:0008237">
    <property type="term" value="F:metallopeptidase activity"/>
    <property type="evidence" value="ECO:0007669"/>
    <property type="project" value="InterPro"/>
</dbReference>
<dbReference type="InterPro" id="IPR038171">
    <property type="entry name" value="M64_N_sf"/>
</dbReference>